<comment type="caution">
    <text evidence="3">The sequence shown here is derived from an EMBL/GenBank/DDBJ whole genome shotgun (WGS) entry which is preliminary data.</text>
</comment>
<protein>
    <submittedName>
        <fullName evidence="3">Uncharacterized protein</fullName>
    </submittedName>
</protein>
<dbReference type="EMBL" id="BQXU01000051">
    <property type="protein sequence ID" value="GKT51634.1"/>
    <property type="molecule type" value="Genomic_DNA"/>
</dbReference>
<dbReference type="RefSeq" id="XP_049133984.1">
    <property type="nucleotide sequence ID" value="XM_049278027.1"/>
</dbReference>
<gene>
    <name evidence="3" type="ORF">ColSpa_11815</name>
</gene>
<organism evidence="3 4">
    <name type="scientific">Colletotrichum spaethianum</name>
    <dbReference type="NCBI Taxonomy" id="700344"/>
    <lineage>
        <taxon>Eukaryota</taxon>
        <taxon>Fungi</taxon>
        <taxon>Dikarya</taxon>
        <taxon>Ascomycota</taxon>
        <taxon>Pezizomycotina</taxon>
        <taxon>Sordariomycetes</taxon>
        <taxon>Hypocreomycetidae</taxon>
        <taxon>Glomerellales</taxon>
        <taxon>Glomerellaceae</taxon>
        <taxon>Colletotrichum</taxon>
        <taxon>Colletotrichum spaethianum species complex</taxon>
    </lineage>
</organism>
<proteinExistence type="predicted"/>
<evidence type="ECO:0000313" key="3">
    <source>
        <dbReference type="EMBL" id="GKT51634.1"/>
    </source>
</evidence>
<feature type="compositionally biased region" description="Polar residues" evidence="1">
    <location>
        <begin position="1"/>
        <end position="13"/>
    </location>
</feature>
<sequence length="82" mass="8919">MANITANSQSSERTPLISDHREGEARDDAADTSNPPPGASRLREIVLFIWALLATAAVIVLAVWTQHRSQTHFTPPPTRSAT</sequence>
<feature type="compositionally biased region" description="Basic and acidic residues" evidence="1">
    <location>
        <begin position="18"/>
        <end position="29"/>
    </location>
</feature>
<dbReference type="GeneID" id="73332617"/>
<keyword evidence="2" id="KW-1133">Transmembrane helix</keyword>
<accession>A0AA37PG62</accession>
<keyword evidence="2" id="KW-0812">Transmembrane</keyword>
<name>A0AA37PG62_9PEZI</name>
<evidence type="ECO:0000313" key="4">
    <source>
        <dbReference type="Proteomes" id="UP001055115"/>
    </source>
</evidence>
<evidence type="ECO:0000256" key="1">
    <source>
        <dbReference type="SAM" id="MobiDB-lite"/>
    </source>
</evidence>
<evidence type="ECO:0000256" key="2">
    <source>
        <dbReference type="SAM" id="Phobius"/>
    </source>
</evidence>
<dbReference type="Proteomes" id="UP001055115">
    <property type="component" value="Unassembled WGS sequence"/>
</dbReference>
<dbReference type="AlphaFoldDB" id="A0AA37PG62"/>
<feature type="transmembrane region" description="Helical" evidence="2">
    <location>
        <begin position="45"/>
        <end position="64"/>
    </location>
</feature>
<reference evidence="3 4" key="1">
    <citation type="submission" date="2022-03" db="EMBL/GenBank/DDBJ databases">
        <title>Genome data of Colletotrichum spp.</title>
        <authorList>
            <person name="Utami Y.D."/>
            <person name="Hiruma K."/>
        </authorList>
    </citation>
    <scope>NUCLEOTIDE SEQUENCE [LARGE SCALE GENOMIC DNA]</scope>
    <source>
        <strain evidence="3 4">MAFF 239500</strain>
    </source>
</reference>
<keyword evidence="4" id="KW-1185">Reference proteome</keyword>
<keyword evidence="2" id="KW-0472">Membrane</keyword>
<feature type="region of interest" description="Disordered" evidence="1">
    <location>
        <begin position="1"/>
        <end position="39"/>
    </location>
</feature>